<evidence type="ECO:0000313" key="2">
    <source>
        <dbReference type="Proteomes" id="UP000287651"/>
    </source>
</evidence>
<comment type="caution">
    <text evidence="1">The sequence shown here is derived from an EMBL/GenBank/DDBJ whole genome shotgun (WGS) entry which is preliminary data.</text>
</comment>
<organism evidence="1 2">
    <name type="scientific">Ensete ventricosum</name>
    <name type="common">Abyssinian banana</name>
    <name type="synonym">Musa ensete</name>
    <dbReference type="NCBI Taxonomy" id="4639"/>
    <lineage>
        <taxon>Eukaryota</taxon>
        <taxon>Viridiplantae</taxon>
        <taxon>Streptophyta</taxon>
        <taxon>Embryophyta</taxon>
        <taxon>Tracheophyta</taxon>
        <taxon>Spermatophyta</taxon>
        <taxon>Magnoliopsida</taxon>
        <taxon>Liliopsida</taxon>
        <taxon>Zingiberales</taxon>
        <taxon>Musaceae</taxon>
        <taxon>Ensete</taxon>
    </lineage>
</organism>
<dbReference type="PANTHER" id="PTHR45631:SF204">
    <property type="entry name" value="OS01G0810800 PROTEIN"/>
    <property type="match status" value="1"/>
</dbReference>
<sequence length="138" mass="15217">MALLISSQLPEPAPHHKHGRAKALNWGQRLRIALDAALALDLQWIAPSLSTGNIDDIVDENLQGKYDPTSAWKILELALRCTADKGSQRPTMFEVVMQLKSCLEPEIDSYKSENIYSEGFNVSQETASDIGPFGPPAR</sequence>
<evidence type="ECO:0000313" key="1">
    <source>
        <dbReference type="EMBL" id="RRT67929.1"/>
    </source>
</evidence>
<name>A0A426ZVB9_ENSVE</name>
<reference evidence="1 2" key="1">
    <citation type="journal article" date="2014" name="Agronomy (Basel)">
        <title>A Draft Genome Sequence for Ensete ventricosum, the Drought-Tolerant Tree Against Hunger.</title>
        <authorList>
            <person name="Harrison J."/>
            <person name="Moore K.A."/>
            <person name="Paszkiewicz K."/>
            <person name="Jones T."/>
            <person name="Grant M."/>
            <person name="Ambacheew D."/>
            <person name="Muzemil S."/>
            <person name="Studholme D.J."/>
        </authorList>
    </citation>
    <scope>NUCLEOTIDE SEQUENCE [LARGE SCALE GENOMIC DNA]</scope>
</reference>
<dbReference type="EMBL" id="AMZH03004866">
    <property type="protein sequence ID" value="RRT67929.1"/>
    <property type="molecule type" value="Genomic_DNA"/>
</dbReference>
<dbReference type="PANTHER" id="PTHR45631">
    <property type="entry name" value="OS07G0107800 PROTEIN-RELATED"/>
    <property type="match status" value="1"/>
</dbReference>
<dbReference type="AlphaFoldDB" id="A0A426ZVB9"/>
<gene>
    <name evidence="1" type="ORF">B296_00008129</name>
</gene>
<dbReference type="Gene3D" id="1.10.510.10">
    <property type="entry name" value="Transferase(Phosphotransferase) domain 1"/>
    <property type="match status" value="1"/>
</dbReference>
<proteinExistence type="predicted"/>
<accession>A0A426ZVB9</accession>
<dbReference type="Proteomes" id="UP000287651">
    <property type="component" value="Unassembled WGS sequence"/>
</dbReference>
<protein>
    <recommendedName>
        <fullName evidence="3">Serine-threonine/tyrosine-protein kinase catalytic domain-containing protein</fullName>
    </recommendedName>
</protein>
<evidence type="ECO:0008006" key="3">
    <source>
        <dbReference type="Google" id="ProtNLM"/>
    </source>
</evidence>